<accession>A0A8R1IJW8</accession>
<name>A0A8R1IJW8_CAEJA</name>
<reference evidence="2" key="1">
    <citation type="submission" date="2010-08" db="EMBL/GenBank/DDBJ databases">
        <authorList>
            <consortium name="Caenorhabditis japonica Sequencing Consortium"/>
            <person name="Wilson R.K."/>
        </authorList>
    </citation>
    <scope>NUCLEOTIDE SEQUENCE [LARGE SCALE GENOMIC DNA]</scope>
    <source>
        <strain evidence="2">DF5081</strain>
    </source>
</reference>
<sequence>MAALNVTHKAPKNRNLGKVTFDDFRCYPLRTDEEMRIDSISGDKGYATSGLPVIYRYINPTSVCVDPFHVKDMGLALLTSALIGWNESGVETEFNVFALGLYHALNFLGRKSEYPANLKNLLNSLYQLHVKLWKDTVTVKFHVFYKHAQDHQEEYGHLYTTEDFEKQHKLFMTSINHQTTNCESFLVLRYTAGQKCKSMLNDFIPKLAETAKDAVLGSMKPDSIHGKPVDLMNKTSNYINIDELTPSHAKLLDNLNITGELNLLKRIHFSSQYGTFIAACEFYWKSRDTSISCFNFVDPSDNSSQFGIIQLILMHNQEIYMVVKQFKLEPMQKSLKGYNTMPANTLSKKIVDICANFPTTFGKVTSSFTSLISIRYFLCPAILIEFNGSVYVNC</sequence>
<evidence type="ECO:0000313" key="2">
    <source>
        <dbReference type="Proteomes" id="UP000005237"/>
    </source>
</evidence>
<proteinExistence type="predicted"/>
<organism evidence="1 2">
    <name type="scientific">Caenorhabditis japonica</name>
    <dbReference type="NCBI Taxonomy" id="281687"/>
    <lineage>
        <taxon>Eukaryota</taxon>
        <taxon>Metazoa</taxon>
        <taxon>Ecdysozoa</taxon>
        <taxon>Nematoda</taxon>
        <taxon>Chromadorea</taxon>
        <taxon>Rhabditida</taxon>
        <taxon>Rhabditina</taxon>
        <taxon>Rhabditomorpha</taxon>
        <taxon>Rhabditoidea</taxon>
        <taxon>Rhabditidae</taxon>
        <taxon>Peloderinae</taxon>
        <taxon>Caenorhabditis</taxon>
    </lineage>
</organism>
<dbReference type="Proteomes" id="UP000005237">
    <property type="component" value="Unassembled WGS sequence"/>
</dbReference>
<evidence type="ECO:0000313" key="1">
    <source>
        <dbReference type="EnsemblMetazoa" id="CJA37733c.1"/>
    </source>
</evidence>
<protein>
    <submittedName>
        <fullName evidence="1">Uncharacterized protein</fullName>
    </submittedName>
</protein>
<dbReference type="EnsemblMetazoa" id="CJA37733c.1">
    <property type="protein sequence ID" value="CJA37733c.1"/>
    <property type="gene ID" value="WBGene00213580"/>
</dbReference>
<keyword evidence="2" id="KW-1185">Reference proteome</keyword>
<reference evidence="1" key="2">
    <citation type="submission" date="2022-06" db="UniProtKB">
        <authorList>
            <consortium name="EnsemblMetazoa"/>
        </authorList>
    </citation>
    <scope>IDENTIFICATION</scope>
    <source>
        <strain evidence="1">DF5081</strain>
    </source>
</reference>
<dbReference type="AlphaFoldDB" id="A0A8R1IJW8"/>